<dbReference type="EMBL" id="CP036501">
    <property type="protein sequence ID" value="UZP74324.1"/>
    <property type="molecule type" value="Genomic_DNA"/>
</dbReference>
<sequence length="211" mass="23233">MTPMDAFKQYHPLFVEGMGGYDTRDPTRVASNVVTSLIAHWEQHPPGKPPLLILQGDPLEPKGISAITPRVAKTLQLERALIVLDEDLADYHSPNADRDNVILETRYSEAVAQLESMRPGSVTKIETAVDALLAEKNQKRLSLSKPPMADYYRMFALLQEVSKAAFSALCGEITLVHTSREIGEFSVTSFGRVGLDLGLMSNADVAPFLDH</sequence>
<evidence type="ECO:0000313" key="1">
    <source>
        <dbReference type="EMBL" id="UZP74324.1"/>
    </source>
</evidence>
<reference evidence="1 2" key="1">
    <citation type="submission" date="2019-02" db="EMBL/GenBank/DDBJ databases">
        <title>Halieaceae_genomes.</title>
        <authorList>
            <person name="Li S.-H."/>
        </authorList>
    </citation>
    <scope>NUCLEOTIDE SEQUENCE [LARGE SCALE GENOMIC DNA]</scope>
    <source>
        <strain evidence="1 2">JH123</strain>
    </source>
</reference>
<dbReference type="RefSeq" id="WP_279243139.1">
    <property type="nucleotide sequence ID" value="NZ_CP036501.1"/>
</dbReference>
<dbReference type="Proteomes" id="UP001317963">
    <property type="component" value="Chromosome"/>
</dbReference>
<keyword evidence="1" id="KW-0808">Transferase</keyword>
<evidence type="ECO:0000313" key="2">
    <source>
        <dbReference type="Proteomes" id="UP001317963"/>
    </source>
</evidence>
<gene>
    <name evidence="1" type="ORF">E0F26_06025</name>
</gene>
<keyword evidence="1" id="KW-0418">Kinase</keyword>
<organism evidence="1 2">
    <name type="scientific">Candidatus Paraluminiphilus aquimaris</name>
    <dbReference type="NCBI Taxonomy" id="2518994"/>
    <lineage>
        <taxon>Bacteria</taxon>
        <taxon>Pseudomonadati</taxon>
        <taxon>Pseudomonadota</taxon>
        <taxon>Gammaproteobacteria</taxon>
        <taxon>Cellvibrionales</taxon>
        <taxon>Halieaceae</taxon>
        <taxon>Candidatus Paraluminiphilus</taxon>
    </lineage>
</organism>
<protein>
    <submittedName>
        <fullName evidence="1">Shikimate kinase</fullName>
    </submittedName>
</protein>
<dbReference type="GO" id="GO:0016301">
    <property type="term" value="F:kinase activity"/>
    <property type="evidence" value="ECO:0007669"/>
    <property type="project" value="UniProtKB-KW"/>
</dbReference>
<accession>A0ABY6Q6T4</accession>
<proteinExistence type="predicted"/>
<name>A0ABY6Q6T4_9GAMM</name>
<keyword evidence="2" id="KW-1185">Reference proteome</keyword>